<comment type="caution">
    <text evidence="1">The sequence shown here is derived from an EMBL/GenBank/DDBJ whole genome shotgun (WGS) entry which is preliminary data.</text>
</comment>
<evidence type="ECO:0000313" key="2">
    <source>
        <dbReference type="Proteomes" id="UP001239111"/>
    </source>
</evidence>
<name>A0ACC2P2P4_9HYME</name>
<proteinExistence type="predicted"/>
<dbReference type="EMBL" id="CM056742">
    <property type="protein sequence ID" value="KAJ8677830.1"/>
    <property type="molecule type" value="Genomic_DNA"/>
</dbReference>
<organism evidence="1 2">
    <name type="scientific">Eretmocerus hayati</name>
    <dbReference type="NCBI Taxonomy" id="131215"/>
    <lineage>
        <taxon>Eukaryota</taxon>
        <taxon>Metazoa</taxon>
        <taxon>Ecdysozoa</taxon>
        <taxon>Arthropoda</taxon>
        <taxon>Hexapoda</taxon>
        <taxon>Insecta</taxon>
        <taxon>Pterygota</taxon>
        <taxon>Neoptera</taxon>
        <taxon>Endopterygota</taxon>
        <taxon>Hymenoptera</taxon>
        <taxon>Apocrita</taxon>
        <taxon>Proctotrupomorpha</taxon>
        <taxon>Chalcidoidea</taxon>
        <taxon>Aphelinidae</taxon>
        <taxon>Aphelininae</taxon>
        <taxon>Eretmocerus</taxon>
    </lineage>
</organism>
<sequence length="229" mass="25998">MLWLEVGTTNKNPYVTAGFFLGTVKKLERFLTLIYADYGTENPVIESPQIGLGAGHNNRLAGAKSSMEGKSVHNVKIESFWAQMRKLVVDVYIQLFGAMKEKNIFNGSDLHKKCLQFCFGPLIRCDLIEARELWNKHHIRKQPNRNTPNGKPYALYNLPENYGATNHRKDVDLAAVDRHIHEFSQPSILFDSQFAEIANILMPNLQTPTNAEDALKLYGNLLRLIEQAI</sequence>
<accession>A0ACC2P2P4</accession>
<dbReference type="Proteomes" id="UP001239111">
    <property type="component" value="Chromosome 2"/>
</dbReference>
<reference evidence="1" key="1">
    <citation type="submission" date="2023-04" db="EMBL/GenBank/DDBJ databases">
        <title>A chromosome-level genome assembly of the parasitoid wasp Eretmocerus hayati.</title>
        <authorList>
            <person name="Zhong Y."/>
            <person name="Liu S."/>
            <person name="Liu Y."/>
        </authorList>
    </citation>
    <scope>NUCLEOTIDE SEQUENCE</scope>
    <source>
        <strain evidence="1">ZJU_SS_LIU_2023</strain>
    </source>
</reference>
<gene>
    <name evidence="1" type="ORF">QAD02_013617</name>
</gene>
<protein>
    <submittedName>
        <fullName evidence="1">Uncharacterized protein</fullName>
    </submittedName>
</protein>
<evidence type="ECO:0000313" key="1">
    <source>
        <dbReference type="EMBL" id="KAJ8677830.1"/>
    </source>
</evidence>
<keyword evidence="2" id="KW-1185">Reference proteome</keyword>